<dbReference type="EMBL" id="JAPFFF010000036">
    <property type="protein sequence ID" value="KAK8843150.1"/>
    <property type="molecule type" value="Genomic_DNA"/>
</dbReference>
<reference evidence="3 4" key="1">
    <citation type="submission" date="2024-04" db="EMBL/GenBank/DDBJ databases">
        <title>Tritrichomonas musculus Genome.</title>
        <authorList>
            <person name="Alves-Ferreira E."/>
            <person name="Grigg M."/>
            <person name="Lorenzi H."/>
            <person name="Galac M."/>
        </authorList>
    </citation>
    <scope>NUCLEOTIDE SEQUENCE [LARGE SCALE GENOMIC DNA]</scope>
    <source>
        <strain evidence="3 4">EAF2021</strain>
    </source>
</reference>
<keyword evidence="2" id="KW-1133">Transmembrane helix</keyword>
<keyword evidence="2" id="KW-0472">Membrane</keyword>
<accession>A0ABR2HA82</accession>
<evidence type="ECO:0008006" key="5">
    <source>
        <dbReference type="Google" id="ProtNLM"/>
    </source>
</evidence>
<dbReference type="InterPro" id="IPR006626">
    <property type="entry name" value="PbH1"/>
</dbReference>
<feature type="compositionally biased region" description="Low complexity" evidence="1">
    <location>
        <begin position="106"/>
        <end position="125"/>
    </location>
</feature>
<evidence type="ECO:0000256" key="1">
    <source>
        <dbReference type="SAM" id="MobiDB-lite"/>
    </source>
</evidence>
<dbReference type="SUPFAM" id="SSF51126">
    <property type="entry name" value="Pectin lyase-like"/>
    <property type="match status" value="3"/>
</dbReference>
<comment type="caution">
    <text evidence="3">The sequence shown here is derived from an EMBL/GenBank/DDBJ whole genome shotgun (WGS) entry which is preliminary data.</text>
</comment>
<feature type="transmembrane region" description="Helical" evidence="2">
    <location>
        <begin position="1039"/>
        <end position="1065"/>
    </location>
</feature>
<feature type="compositionally biased region" description="Low complexity" evidence="1">
    <location>
        <begin position="708"/>
        <end position="722"/>
    </location>
</feature>
<name>A0ABR2HA82_9EUKA</name>
<dbReference type="SMART" id="SM00710">
    <property type="entry name" value="PbH1"/>
    <property type="match status" value="7"/>
</dbReference>
<dbReference type="InterPro" id="IPR011050">
    <property type="entry name" value="Pectin_lyase_fold/virulence"/>
</dbReference>
<keyword evidence="2" id="KW-0812">Transmembrane</keyword>
<evidence type="ECO:0000313" key="4">
    <source>
        <dbReference type="Proteomes" id="UP001470230"/>
    </source>
</evidence>
<dbReference type="PANTHER" id="PTHR11319:SF35">
    <property type="entry name" value="OUTER MEMBRANE PROTEIN PMPC-RELATED"/>
    <property type="match status" value="1"/>
</dbReference>
<proteinExistence type="predicted"/>
<sequence length="1098" mass="120517">MNNVFIFTPSDNNKVNLYLENKVLTDETDVAHANVYFGGCTFSSTNANIEEYKHIEIVENEGGFETFTFNSCNCVKQGENTISIPPTIKFENIQFGCLSLDTCTPSTPSNPTTSPVNPPTETSTPDLDGYTPHGRIKETTIEINLHKCKFSYLQNTNEDGGAILITFNKKVNCTINDCKFKSCSGSKGGAISASYSKTNDYTFTIIDSSFEECSSTDLGGAIHIISGQPLHHVFNITGCRFINNKATTGGGIYAELRDQLTINNCHFENNEATNKGSSAYLRVGHNNIKNAVEEHDTFYIMNNVFIFTPSDNNKVNLYLENKVLTDETDVAHANVYFGGCTFSSTNTNIEEYKHIEIVENEGGFETFTFNSCNCVKQGENTISIPSTIKFENIQFGCLSLDTCTPSTPSNPTTSPVNPPTETSTPDLDGYTPHGRIKETTIEINLHKCKFSYLQNTNEDGGAILITFNKKVNCTINDCKFKSCSGSKGGAISASYSKTNDYTFTIIDSSFEECSSTDLGGAIHIISGQPLHHVFNITGCRFINNKAATGGGIYAELRDQLTINNCHFENNEATNKGSSAYLRVGHNNIKNTVEEHDTFYIMNNVFIFTPSDNNKVNLYLENKVLTDETDVAHANVYFGGCTFSSTNTNIEEYKHIEIVENEGGFETFTFNSCNCVKQGENTISIPPTIKFENIQFGCLSLDTCTPGNPTTEASTSHSASSPTVETSSQFSNTDVIPPDYTTQSPTDDQCESYPNRQESVKQAIKLEKACFFNLHSPNSVDGGAISAINASLELENCQFTKCSSSGNGGAIYVTFSSPDCELEIEECIFNSCSSGKFGGSIYFTSSNPRAESSIEECKFEENKAQQGAGAIYYSPCANSEMKDNLFVNNYCNNDNAQGSSLYVIIANQSRKKIKDDDDEEIKAVVIENNRIRSKPVNNSQQLFIDLKKDCELYFNSNSFSFDKTNSEDIPSNAKYIHLSMENSSVIHINGEICVDNKDDPLVEGFDSDANIVTDCHKADSENDQNFGDNDDNKSKDKSNLALIIGVAAAGVVVVVVIVLVVVLIVLRKKSMGRYIEDINTDDIADNSTTEGVSTADNIL</sequence>
<gene>
    <name evidence="3" type="ORF">M9Y10_025346</name>
</gene>
<feature type="compositionally biased region" description="Low complexity" evidence="1">
    <location>
        <begin position="406"/>
        <end position="425"/>
    </location>
</feature>
<dbReference type="Proteomes" id="UP001470230">
    <property type="component" value="Unassembled WGS sequence"/>
</dbReference>
<feature type="region of interest" description="Disordered" evidence="1">
    <location>
        <begin position="406"/>
        <end position="432"/>
    </location>
</feature>
<evidence type="ECO:0000313" key="3">
    <source>
        <dbReference type="EMBL" id="KAK8843150.1"/>
    </source>
</evidence>
<keyword evidence="4" id="KW-1185">Reference proteome</keyword>
<feature type="compositionally biased region" description="Polar residues" evidence="1">
    <location>
        <begin position="723"/>
        <end position="753"/>
    </location>
</feature>
<feature type="region of interest" description="Disordered" evidence="1">
    <location>
        <begin position="106"/>
        <end position="132"/>
    </location>
</feature>
<dbReference type="PANTHER" id="PTHR11319">
    <property type="entry name" value="G PROTEIN-COUPLED RECEPTOR-RELATED"/>
    <property type="match status" value="1"/>
</dbReference>
<evidence type="ECO:0000256" key="2">
    <source>
        <dbReference type="SAM" id="Phobius"/>
    </source>
</evidence>
<organism evidence="3 4">
    <name type="scientific">Tritrichomonas musculus</name>
    <dbReference type="NCBI Taxonomy" id="1915356"/>
    <lineage>
        <taxon>Eukaryota</taxon>
        <taxon>Metamonada</taxon>
        <taxon>Parabasalia</taxon>
        <taxon>Tritrichomonadida</taxon>
        <taxon>Tritrichomonadidae</taxon>
        <taxon>Tritrichomonas</taxon>
    </lineage>
</organism>
<feature type="region of interest" description="Disordered" evidence="1">
    <location>
        <begin position="708"/>
        <end position="753"/>
    </location>
</feature>
<protein>
    <recommendedName>
        <fullName evidence="5">Right handed beta helix domain-containing protein</fullName>
    </recommendedName>
</protein>